<feature type="domain" description="USP" evidence="9">
    <location>
        <begin position="156"/>
        <end position="483"/>
    </location>
</feature>
<organism evidence="10 11">
    <name type="scientific">Recurvomyces mirabilis</name>
    <dbReference type="NCBI Taxonomy" id="574656"/>
    <lineage>
        <taxon>Eukaryota</taxon>
        <taxon>Fungi</taxon>
        <taxon>Dikarya</taxon>
        <taxon>Ascomycota</taxon>
        <taxon>Pezizomycotina</taxon>
        <taxon>Dothideomycetes</taxon>
        <taxon>Dothideomycetidae</taxon>
        <taxon>Mycosphaerellales</taxon>
        <taxon>Teratosphaeriaceae</taxon>
        <taxon>Recurvomyces</taxon>
    </lineage>
</organism>
<evidence type="ECO:0000256" key="8">
    <source>
        <dbReference type="SAM" id="MobiDB-lite"/>
    </source>
</evidence>
<dbReference type="PANTHER" id="PTHR24006">
    <property type="entry name" value="UBIQUITIN CARBOXYL-TERMINAL HYDROLASE"/>
    <property type="match status" value="1"/>
</dbReference>
<gene>
    <name evidence="10" type="ORF">LTR78_005297</name>
</gene>
<dbReference type="InterPro" id="IPR038765">
    <property type="entry name" value="Papain-like_cys_pep_sf"/>
</dbReference>
<dbReference type="GO" id="GO:0004843">
    <property type="term" value="F:cysteine-type deubiquitinase activity"/>
    <property type="evidence" value="ECO:0007669"/>
    <property type="project" value="UniProtKB-EC"/>
</dbReference>
<evidence type="ECO:0000256" key="6">
    <source>
        <dbReference type="ARBA" id="ARBA00022801"/>
    </source>
</evidence>
<sequence>MPAVGKKPSKVLRKLKKEFEDSKRSLHRLREKFADGLSKGLERKWVSRTNKAEAALREARVAAGVEPGKPEFLKEPNSNTPATGKPAPAGSQSHGKCKADKDLDTEVKSKRLKSNAPAGEPCEPVAKPKAKRRAVDTCDGEMEARKRAKHEFYQPMGLTNHKLACFSNVVIQTIGAATHDQNLDTLFGRPSIVETFEMTTASLRRCGKSSRLSTRQLKDEREKLRTKVKSSAAAGERSKVSVTKHLRLLLQDMKTASKDAAACPYLLQNVLAFGGPEQERHLREKMSGDSQEDCHEYFTTIMNALQVDPLAHNAAGVNALFELETETRDICQSDCGYKADEESSGLQTLIETSLKSESDRLCTGCKTSTIRRETTAVRAPQELVVKVDRLSFDQKRKRVLKSEAAIDFSPKDDLRVDGHRYRLDAVIMHDGTTPQRGHYTILRRVNNTWWLLDDDEVISVAQDQIKDGTNYGQSAMFLLKKGPDV</sequence>
<dbReference type="GO" id="GO:0016579">
    <property type="term" value="P:protein deubiquitination"/>
    <property type="evidence" value="ECO:0007669"/>
    <property type="project" value="InterPro"/>
</dbReference>
<dbReference type="CDD" id="cd02257">
    <property type="entry name" value="Peptidase_C19"/>
    <property type="match status" value="1"/>
</dbReference>
<dbReference type="PANTHER" id="PTHR24006:SF888">
    <property type="entry name" value="UBIQUITIN CARBOXYL-TERMINAL HYDROLASE 30"/>
    <property type="match status" value="1"/>
</dbReference>
<dbReference type="Gene3D" id="3.90.70.10">
    <property type="entry name" value="Cysteine proteinases"/>
    <property type="match status" value="1"/>
</dbReference>
<evidence type="ECO:0000256" key="4">
    <source>
        <dbReference type="ARBA" id="ARBA00022670"/>
    </source>
</evidence>
<evidence type="ECO:0000256" key="7">
    <source>
        <dbReference type="ARBA" id="ARBA00022807"/>
    </source>
</evidence>
<feature type="region of interest" description="Disordered" evidence="8">
    <location>
        <begin position="61"/>
        <end position="134"/>
    </location>
</feature>
<comment type="caution">
    <text evidence="10">The sequence shown here is derived from an EMBL/GenBank/DDBJ whole genome shotgun (WGS) entry which is preliminary data.</text>
</comment>
<comment type="similarity">
    <text evidence="2">Belongs to the peptidase C19 family.</text>
</comment>
<dbReference type="EMBL" id="JAUTXT010000017">
    <property type="protein sequence ID" value="KAK3674953.1"/>
    <property type="molecule type" value="Genomic_DNA"/>
</dbReference>
<evidence type="ECO:0000256" key="5">
    <source>
        <dbReference type="ARBA" id="ARBA00022786"/>
    </source>
</evidence>
<accession>A0AAE1C215</accession>
<dbReference type="GO" id="GO:0005829">
    <property type="term" value="C:cytosol"/>
    <property type="evidence" value="ECO:0007669"/>
    <property type="project" value="TreeGrafter"/>
</dbReference>
<evidence type="ECO:0000256" key="2">
    <source>
        <dbReference type="ARBA" id="ARBA00009085"/>
    </source>
</evidence>
<dbReference type="InterPro" id="IPR018200">
    <property type="entry name" value="USP_CS"/>
</dbReference>
<dbReference type="GO" id="GO:0006508">
    <property type="term" value="P:proteolysis"/>
    <property type="evidence" value="ECO:0007669"/>
    <property type="project" value="UniProtKB-KW"/>
</dbReference>
<protein>
    <recommendedName>
        <fullName evidence="3">ubiquitinyl hydrolase 1</fullName>
        <ecNumber evidence="3">3.4.19.12</ecNumber>
    </recommendedName>
</protein>
<keyword evidence="7" id="KW-0788">Thiol protease</keyword>
<evidence type="ECO:0000313" key="11">
    <source>
        <dbReference type="Proteomes" id="UP001274830"/>
    </source>
</evidence>
<comment type="catalytic activity">
    <reaction evidence="1">
        <text>Thiol-dependent hydrolysis of ester, thioester, amide, peptide and isopeptide bonds formed by the C-terminal Gly of ubiquitin (a 76-residue protein attached to proteins as an intracellular targeting signal).</text>
        <dbReference type="EC" id="3.4.19.12"/>
    </reaction>
</comment>
<dbReference type="SUPFAM" id="SSF54001">
    <property type="entry name" value="Cysteine proteinases"/>
    <property type="match status" value="1"/>
</dbReference>
<evidence type="ECO:0000259" key="9">
    <source>
        <dbReference type="PROSITE" id="PS50235"/>
    </source>
</evidence>
<dbReference type="EC" id="3.4.19.12" evidence="3"/>
<reference evidence="10" key="1">
    <citation type="submission" date="2023-07" db="EMBL/GenBank/DDBJ databases">
        <title>Black Yeasts Isolated from many extreme environments.</title>
        <authorList>
            <person name="Coleine C."/>
            <person name="Stajich J.E."/>
            <person name="Selbmann L."/>
        </authorList>
    </citation>
    <scope>NUCLEOTIDE SEQUENCE</scope>
    <source>
        <strain evidence="10">CCFEE 5485</strain>
    </source>
</reference>
<keyword evidence="11" id="KW-1185">Reference proteome</keyword>
<dbReference type="InterPro" id="IPR050164">
    <property type="entry name" value="Peptidase_C19"/>
</dbReference>
<dbReference type="InterPro" id="IPR001394">
    <property type="entry name" value="Peptidase_C19_UCH"/>
</dbReference>
<keyword evidence="4" id="KW-0645">Protease</keyword>
<proteinExistence type="inferred from homology"/>
<evidence type="ECO:0000313" key="10">
    <source>
        <dbReference type="EMBL" id="KAK3674953.1"/>
    </source>
</evidence>
<name>A0AAE1C215_9PEZI</name>
<dbReference type="Pfam" id="PF00443">
    <property type="entry name" value="UCH"/>
    <property type="match status" value="1"/>
</dbReference>
<evidence type="ECO:0000256" key="3">
    <source>
        <dbReference type="ARBA" id="ARBA00012759"/>
    </source>
</evidence>
<dbReference type="AlphaFoldDB" id="A0AAE1C215"/>
<dbReference type="InterPro" id="IPR028889">
    <property type="entry name" value="USP"/>
</dbReference>
<evidence type="ECO:0000256" key="1">
    <source>
        <dbReference type="ARBA" id="ARBA00000707"/>
    </source>
</evidence>
<feature type="compositionally biased region" description="Basic and acidic residues" evidence="8">
    <location>
        <begin position="97"/>
        <end position="109"/>
    </location>
</feature>
<dbReference type="GO" id="GO:0005634">
    <property type="term" value="C:nucleus"/>
    <property type="evidence" value="ECO:0007669"/>
    <property type="project" value="TreeGrafter"/>
</dbReference>
<keyword evidence="6" id="KW-0378">Hydrolase</keyword>
<dbReference type="PROSITE" id="PS50235">
    <property type="entry name" value="USP_3"/>
    <property type="match status" value="1"/>
</dbReference>
<dbReference type="Proteomes" id="UP001274830">
    <property type="component" value="Unassembled WGS sequence"/>
</dbReference>
<keyword evidence="5" id="KW-0833">Ubl conjugation pathway</keyword>
<dbReference type="PROSITE" id="PS00973">
    <property type="entry name" value="USP_2"/>
    <property type="match status" value="1"/>
</dbReference>